<dbReference type="GO" id="GO:0044715">
    <property type="term" value="F:8-oxo-dGDP phosphatase activity"/>
    <property type="evidence" value="ECO:0007669"/>
    <property type="project" value="UniProtKB-ARBA"/>
</dbReference>
<dbReference type="EMBL" id="PKSG01000772">
    <property type="protein sequence ID" value="POR32910.1"/>
    <property type="molecule type" value="Genomic_DNA"/>
</dbReference>
<accession>A0A2S4KRW2</accession>
<gene>
    <name evidence="2" type="ORF">TPAR_06846</name>
</gene>
<dbReference type="AlphaFoldDB" id="A0A2S4KRW2"/>
<dbReference type="FunFam" id="3.90.79.10:FF:000019">
    <property type="entry name" value="Thiamin pyrophosphokinase, putative"/>
    <property type="match status" value="1"/>
</dbReference>
<dbReference type="CDD" id="cd03676">
    <property type="entry name" value="NUDIX_Tnr3_like"/>
    <property type="match status" value="1"/>
</dbReference>
<dbReference type="InterPro" id="IPR015797">
    <property type="entry name" value="NUDIX_hydrolase-like_dom_sf"/>
</dbReference>
<feature type="domain" description="Nudix hydrolase" evidence="1">
    <location>
        <begin position="180"/>
        <end position="321"/>
    </location>
</feature>
<evidence type="ECO:0000259" key="1">
    <source>
        <dbReference type="PROSITE" id="PS51462"/>
    </source>
</evidence>
<dbReference type="PROSITE" id="PS51462">
    <property type="entry name" value="NUDIX"/>
    <property type="match status" value="1"/>
</dbReference>
<protein>
    <recommendedName>
        <fullName evidence="1">Nudix hydrolase domain-containing protein</fullName>
    </recommendedName>
</protein>
<dbReference type="Gene3D" id="3.90.79.10">
    <property type="entry name" value="Nucleoside Triphosphate Pyrophosphohydrolase"/>
    <property type="match status" value="1"/>
</dbReference>
<dbReference type="OrthoDB" id="10261522at2759"/>
<evidence type="ECO:0000313" key="3">
    <source>
        <dbReference type="Proteomes" id="UP000237481"/>
    </source>
</evidence>
<reference evidence="2 3" key="1">
    <citation type="submission" date="2018-01" db="EMBL/GenBank/DDBJ databases">
        <title>Harnessing the power of phylogenomics to disentangle the directionality and signatures of interkingdom host jumping in the parasitic fungal genus Tolypocladium.</title>
        <authorList>
            <person name="Quandt C.A."/>
            <person name="Patterson W."/>
            <person name="Spatafora J.W."/>
        </authorList>
    </citation>
    <scope>NUCLEOTIDE SEQUENCE [LARGE SCALE GENOMIC DNA]</scope>
    <source>
        <strain evidence="2 3">NRBC 100945</strain>
    </source>
</reference>
<dbReference type="Proteomes" id="UP000237481">
    <property type="component" value="Unassembled WGS sequence"/>
</dbReference>
<sequence length="358" mass="37922">MRGAATTPTGSKIAVTLHRGAPAGSLRGLFRLGLPVKPRMSASAAPDAGPVSGPLMDLITRVDNVPLDFEDNHAPFYRLFLAPDPRPHGYVHPDTVAAMPWPASFAVDHARREVVLAAPPAGASLSEHANAAFQAAVDAAIAGDVFPTVNGMHSEHFLLMGARAFVQIERFAAPLFGIAMRGAHLTCYVPTPQGPRVWVARRSRSLFTYPGMLDSTVAGGVKSTHSPLDCILAEAAEEACLPPDLVSGSVRSAGAVTLANRNAQTGLFHAEVLYAYDLALPAGVVPRPGDGEVEAFTLMGCGEVRARMHAGEFKPNVCAVMVDFLVRHGEVTPEGEADYVDVCARLRRRLPMPTGPDV</sequence>
<dbReference type="PANTHER" id="PTHR13622:SF8">
    <property type="entry name" value="THIAMIN PYROPHOSPHOKINASE 1"/>
    <property type="match status" value="1"/>
</dbReference>
<proteinExistence type="predicted"/>
<dbReference type="InterPro" id="IPR000086">
    <property type="entry name" value="NUDIX_hydrolase_dom"/>
</dbReference>
<dbReference type="PANTHER" id="PTHR13622">
    <property type="entry name" value="THIAMIN PYROPHOSPHOKINASE"/>
    <property type="match status" value="1"/>
</dbReference>
<evidence type="ECO:0000313" key="2">
    <source>
        <dbReference type="EMBL" id="POR32910.1"/>
    </source>
</evidence>
<dbReference type="SUPFAM" id="SSF55811">
    <property type="entry name" value="Nudix"/>
    <property type="match status" value="1"/>
</dbReference>
<dbReference type="STRING" id="94208.A0A2S4KRW2"/>
<keyword evidence="3" id="KW-1185">Reference proteome</keyword>
<name>A0A2S4KRW2_9HYPO</name>
<organism evidence="2 3">
    <name type="scientific">Tolypocladium paradoxum</name>
    <dbReference type="NCBI Taxonomy" id="94208"/>
    <lineage>
        <taxon>Eukaryota</taxon>
        <taxon>Fungi</taxon>
        <taxon>Dikarya</taxon>
        <taxon>Ascomycota</taxon>
        <taxon>Pezizomycotina</taxon>
        <taxon>Sordariomycetes</taxon>
        <taxon>Hypocreomycetidae</taxon>
        <taxon>Hypocreales</taxon>
        <taxon>Ophiocordycipitaceae</taxon>
        <taxon>Tolypocladium</taxon>
    </lineage>
</organism>
<comment type="caution">
    <text evidence="2">The sequence shown here is derived from an EMBL/GenBank/DDBJ whole genome shotgun (WGS) entry which is preliminary data.</text>
</comment>